<organism evidence="1 2">
    <name type="scientific">Candidatus Desulfolinea nitratireducens</name>
    <dbReference type="NCBI Taxonomy" id="2841698"/>
    <lineage>
        <taxon>Bacteria</taxon>
        <taxon>Bacillati</taxon>
        <taxon>Chloroflexota</taxon>
        <taxon>Anaerolineae</taxon>
        <taxon>Anaerolineales</taxon>
        <taxon>Anaerolineales incertae sedis</taxon>
        <taxon>Candidatus Desulfolinea</taxon>
    </lineage>
</organism>
<evidence type="ECO:0000313" key="2">
    <source>
        <dbReference type="Proteomes" id="UP000614469"/>
    </source>
</evidence>
<dbReference type="Proteomes" id="UP000614469">
    <property type="component" value="Unassembled WGS sequence"/>
</dbReference>
<name>A0A8J6NLW0_9CHLR</name>
<evidence type="ECO:0008006" key="3">
    <source>
        <dbReference type="Google" id="ProtNLM"/>
    </source>
</evidence>
<gene>
    <name evidence="1" type="ORF">H8E29_09560</name>
</gene>
<proteinExistence type="predicted"/>
<evidence type="ECO:0000313" key="1">
    <source>
        <dbReference type="EMBL" id="MBC8335500.1"/>
    </source>
</evidence>
<dbReference type="AlphaFoldDB" id="A0A8J6NLW0"/>
<comment type="caution">
    <text evidence="1">The sequence shown here is derived from an EMBL/GenBank/DDBJ whole genome shotgun (WGS) entry which is preliminary data.</text>
</comment>
<accession>A0A8J6NLW0</accession>
<reference evidence="1 2" key="1">
    <citation type="submission" date="2020-08" db="EMBL/GenBank/DDBJ databases">
        <title>Bridging the membrane lipid divide: bacteria of the FCB group superphylum have the potential to synthesize archaeal ether lipids.</title>
        <authorList>
            <person name="Villanueva L."/>
            <person name="Von Meijenfeldt F.A.B."/>
            <person name="Westbye A.B."/>
            <person name="Yadav S."/>
            <person name="Hopmans E.C."/>
            <person name="Dutilh B.E."/>
            <person name="Sinninghe Damste J.S."/>
        </authorList>
    </citation>
    <scope>NUCLEOTIDE SEQUENCE [LARGE SCALE GENOMIC DNA]</scope>
    <source>
        <strain evidence="1">NIOZ-UU36</strain>
    </source>
</reference>
<dbReference type="EMBL" id="JACNJN010000112">
    <property type="protein sequence ID" value="MBC8335500.1"/>
    <property type="molecule type" value="Genomic_DNA"/>
</dbReference>
<sequence>MTDFAQWEYRVETIGSAFGTKDEAIQDTLDEWGEEGWEAINVYTPSNSAKVTIVAKRPLTRTSRRHRNLPS</sequence>
<protein>
    <recommendedName>
        <fullName evidence="3">DUF4177 domain-containing protein</fullName>
    </recommendedName>
</protein>